<evidence type="ECO:0000256" key="3">
    <source>
        <dbReference type="ARBA" id="ARBA00022692"/>
    </source>
</evidence>
<dbReference type="PANTHER" id="PTHR14624">
    <property type="entry name" value="DFG10 PROTEIN"/>
    <property type="match status" value="1"/>
</dbReference>
<evidence type="ECO:0000256" key="6">
    <source>
        <dbReference type="ARBA" id="ARBA00046320"/>
    </source>
</evidence>
<keyword evidence="5" id="KW-0472">Membrane</keyword>
<keyword evidence="3" id="KW-0812">Transmembrane</keyword>
<organism evidence="11">
    <name type="scientific">Amblyomma aureolatum</name>
    <dbReference type="NCBI Taxonomy" id="187763"/>
    <lineage>
        <taxon>Eukaryota</taxon>
        <taxon>Metazoa</taxon>
        <taxon>Ecdysozoa</taxon>
        <taxon>Arthropoda</taxon>
        <taxon>Chelicerata</taxon>
        <taxon>Arachnida</taxon>
        <taxon>Acari</taxon>
        <taxon>Parasitiformes</taxon>
        <taxon>Ixodida</taxon>
        <taxon>Ixodoidea</taxon>
        <taxon>Ixodidae</taxon>
        <taxon>Amblyomminae</taxon>
        <taxon>Amblyomma</taxon>
    </lineage>
</organism>
<evidence type="ECO:0000256" key="2">
    <source>
        <dbReference type="ARBA" id="ARBA00012522"/>
    </source>
</evidence>
<protein>
    <recommendedName>
        <fullName evidence="7 9">Polyprenal reductase</fullName>
        <ecNumber evidence="2 9">1.3.1.94</ecNumber>
    </recommendedName>
</protein>
<dbReference type="EC" id="1.3.1.94" evidence="2 9"/>
<sequence>SYYLMVPVALCNPSYKITRLHVVVFVVSQYLQFKSHYILYLTKKASIRYGVATYGVPTGGPFNYVLCPHYCAEILAYLTLSCNLEM</sequence>
<comment type="subcellular location">
    <subcellularLocation>
        <location evidence="1">Endomembrane system</location>
        <topology evidence="1">Multi-pass membrane protein</topology>
    </subcellularLocation>
    <subcellularLocation>
        <location evidence="9">Endoplasmic reticulum membrane</location>
    </subcellularLocation>
</comment>
<evidence type="ECO:0000259" key="10">
    <source>
        <dbReference type="Pfam" id="PF02544"/>
    </source>
</evidence>
<dbReference type="PROSITE" id="PS50244">
    <property type="entry name" value="S5A_REDUCTASE"/>
    <property type="match status" value="1"/>
</dbReference>
<dbReference type="Pfam" id="PF02544">
    <property type="entry name" value="Steroid_dh"/>
    <property type="match status" value="1"/>
</dbReference>
<dbReference type="InterPro" id="IPR039698">
    <property type="entry name" value="Dfg10/SRD5A3"/>
</dbReference>
<dbReference type="GO" id="GO:0006488">
    <property type="term" value="P:dolichol-linked oligosaccharide biosynthetic process"/>
    <property type="evidence" value="ECO:0007669"/>
    <property type="project" value="UniProtKB-UniRule"/>
</dbReference>
<dbReference type="GO" id="GO:0016095">
    <property type="term" value="P:polyprenol catabolic process"/>
    <property type="evidence" value="ECO:0007669"/>
    <property type="project" value="UniProtKB-UniRule"/>
</dbReference>
<dbReference type="EMBL" id="GFAC01007938">
    <property type="protein sequence ID" value="JAT91250.1"/>
    <property type="molecule type" value="mRNA"/>
</dbReference>
<proteinExistence type="evidence at transcript level"/>
<evidence type="ECO:0000256" key="8">
    <source>
        <dbReference type="ARBA" id="ARBA00049427"/>
    </source>
</evidence>
<comment type="similarity">
    <text evidence="6 9">Belongs to the steroid 5-alpha reductase family. Polyprenal reductase subfamily.</text>
</comment>
<keyword evidence="9" id="KW-0521">NADP</keyword>
<dbReference type="GO" id="GO:0005789">
    <property type="term" value="C:endoplasmic reticulum membrane"/>
    <property type="evidence" value="ECO:0007669"/>
    <property type="project" value="UniProtKB-SubCell"/>
</dbReference>
<dbReference type="AlphaFoldDB" id="A0A1E1WW46"/>
<evidence type="ECO:0000256" key="5">
    <source>
        <dbReference type="ARBA" id="ARBA00023136"/>
    </source>
</evidence>
<dbReference type="GO" id="GO:0003865">
    <property type="term" value="F:3-oxo-5-alpha-steroid 4-dehydrogenase activity"/>
    <property type="evidence" value="ECO:0007669"/>
    <property type="project" value="TreeGrafter"/>
</dbReference>
<keyword evidence="4" id="KW-1133">Transmembrane helix</keyword>
<accession>A0A1E1WW46</accession>
<evidence type="ECO:0000313" key="11">
    <source>
        <dbReference type="EMBL" id="JAT91250.1"/>
    </source>
</evidence>
<keyword evidence="9" id="KW-0560">Oxidoreductase</keyword>
<feature type="domain" description="3-oxo-5-alpha-steroid 4-dehydrogenase C-terminal" evidence="10">
    <location>
        <begin position="20"/>
        <end position="80"/>
    </location>
</feature>
<evidence type="ECO:0000256" key="4">
    <source>
        <dbReference type="ARBA" id="ARBA00022989"/>
    </source>
</evidence>
<feature type="non-terminal residue" evidence="11">
    <location>
        <position position="86"/>
    </location>
</feature>
<comment type="function">
    <text evidence="9">Plays a key role in early steps of protein N-linked glycosylation by being involved in the conversion of polyprenol into dolichol. Acts as a polyprenal reductase that mediates the reduction of polyprenal into dolichal in a NADP-dependent mechanism. Dolichols are required for the synthesis of dolichol-linked monosaccharides and the oligosaccharide precursor used for N-glycosylation.</text>
</comment>
<dbReference type="GO" id="GO:0160198">
    <property type="term" value="F:polyprenal reductase activity"/>
    <property type="evidence" value="ECO:0007669"/>
    <property type="project" value="UniProtKB-EC"/>
</dbReference>
<keyword evidence="9" id="KW-0256">Endoplasmic reticulum</keyword>
<feature type="non-terminal residue" evidence="11">
    <location>
        <position position="1"/>
    </location>
</feature>
<comment type="catalytic activity">
    <reaction evidence="8 9">
        <text>a di-trans,poly-cis-dolichal + NADP(+) = a di-trans,poly-cis-polyprenal + NADPH + H(+)</text>
        <dbReference type="Rhea" id="RHEA:80727"/>
        <dbReference type="Rhea" id="RHEA-COMP:19536"/>
        <dbReference type="Rhea" id="RHEA-COMP:19537"/>
        <dbReference type="ChEBI" id="CHEBI:15378"/>
        <dbReference type="ChEBI" id="CHEBI:57783"/>
        <dbReference type="ChEBI" id="CHEBI:58349"/>
        <dbReference type="ChEBI" id="CHEBI:231623"/>
        <dbReference type="ChEBI" id="CHEBI:231637"/>
        <dbReference type="EC" id="1.3.1.94"/>
    </reaction>
    <physiologicalReaction direction="right-to-left" evidence="8 9">
        <dbReference type="Rhea" id="RHEA:80729"/>
    </physiologicalReaction>
</comment>
<dbReference type="PANTHER" id="PTHR14624:SF0">
    <property type="entry name" value="POLYPRENOL REDUCTASE"/>
    <property type="match status" value="1"/>
</dbReference>
<dbReference type="GO" id="GO:0102389">
    <property type="term" value="F:polyprenol reductase activity"/>
    <property type="evidence" value="ECO:0007669"/>
    <property type="project" value="UniProtKB-UniRule"/>
</dbReference>
<evidence type="ECO:0000256" key="9">
    <source>
        <dbReference type="RuleBase" id="RU367081"/>
    </source>
</evidence>
<comment type="pathway">
    <text evidence="9">Protein modification; protein glycosylation.</text>
</comment>
<dbReference type="InterPro" id="IPR001104">
    <property type="entry name" value="3-oxo-5_a-steroid_4-DH_C"/>
</dbReference>
<name>A0A1E1WW46_9ACAR</name>
<evidence type="ECO:0000256" key="7">
    <source>
        <dbReference type="ARBA" id="ARBA00047186"/>
    </source>
</evidence>
<evidence type="ECO:0000256" key="1">
    <source>
        <dbReference type="ARBA" id="ARBA00004127"/>
    </source>
</evidence>
<reference evidence="11" key="1">
    <citation type="journal article" date="2017" name="Front. Cell. Infect. Microbiol.">
        <title>The Distinct Transcriptional Response of the Midgut of Amblyomma sculptum and Amblyomma aureolatum Ticks to Rickettsia rickettsii Correlates to Their Differences in Susceptibility to Infection.</title>
        <authorList>
            <person name="Martins L.A."/>
            <person name="Galletti M.F.B.M."/>
            <person name="Ribeiro J.M."/>
            <person name="Fujita A."/>
            <person name="Costa F.B."/>
            <person name="Labruna M.B."/>
            <person name="Daffre S."/>
            <person name="Fogaca A.C."/>
        </authorList>
    </citation>
    <scope>NUCLEOTIDE SEQUENCE</scope>
</reference>